<dbReference type="GO" id="GO:0005975">
    <property type="term" value="P:carbohydrate metabolic process"/>
    <property type="evidence" value="ECO:0007669"/>
    <property type="project" value="UniProtKB-ARBA"/>
</dbReference>
<name>A0A840IHR7_9ACTN</name>
<reference evidence="2 3" key="1">
    <citation type="submission" date="2020-08" db="EMBL/GenBank/DDBJ databases">
        <title>Genomic Encyclopedia of Archaeal and Bacterial Type Strains, Phase II (KMG-II): from individual species to whole genera.</title>
        <authorList>
            <person name="Goeker M."/>
        </authorList>
    </citation>
    <scope>NUCLEOTIDE SEQUENCE [LARGE SCALE GENOMIC DNA]</scope>
    <source>
        <strain evidence="2 3">DSM 23288</strain>
    </source>
</reference>
<dbReference type="Gene3D" id="2.60.40.10">
    <property type="entry name" value="Immunoglobulins"/>
    <property type="match status" value="1"/>
</dbReference>
<comment type="caution">
    <text evidence="2">The sequence shown here is derived from an EMBL/GenBank/DDBJ whole genome shotgun (WGS) entry which is preliminary data.</text>
</comment>
<proteinExistence type="predicted"/>
<evidence type="ECO:0000313" key="2">
    <source>
        <dbReference type="EMBL" id="MBB4663761.1"/>
    </source>
</evidence>
<evidence type="ECO:0000313" key="3">
    <source>
        <dbReference type="Proteomes" id="UP000585272"/>
    </source>
</evidence>
<keyword evidence="3" id="KW-1185">Reference proteome</keyword>
<evidence type="ECO:0000256" key="1">
    <source>
        <dbReference type="SAM" id="MobiDB-lite"/>
    </source>
</evidence>
<dbReference type="AlphaFoldDB" id="A0A840IHR7"/>
<dbReference type="RefSeq" id="WP_183343492.1">
    <property type="nucleotide sequence ID" value="NZ_JACHNU010000005.1"/>
</dbReference>
<feature type="compositionally biased region" description="Basic and acidic residues" evidence="1">
    <location>
        <begin position="296"/>
        <end position="315"/>
    </location>
</feature>
<dbReference type="Proteomes" id="UP000585272">
    <property type="component" value="Unassembled WGS sequence"/>
</dbReference>
<sequence>MAGGAIAAAPAAAAGDQRYDVWSCRDPLGGPIGTSAWTVGAVGAASGDVLVRDDCAGGGALELALAPGRSFDAGVRGMASIVPPAGAHVDAWHVDYVAETAASGYEAAVGTRKGTAVQNTWGCLATGAPPCALGTDAEPERTGEGGTPVLHAIDLWAGCVAGPCAPASAPARLRLLGSRIQIHDLRAPAAPQLSGPVVEEPSVTGRATLVVESSDVGGGVAETTVSVDGGLPQVSASAGPAGTCREPFTVLQPCPSSTARAFTIDTTALENGTHTVAGTVVDAARNTTSWGPVAFEVKHPPRDGDRSDGDRRDGDVTPPPDQEPPDTTPPAGNGTPAVRSPRLRLARAHVVRKPGRAAKLTGTLRTRAGQPIAGARLTVVSQALGAVAARPRRLPAVKTTAAGRFAVKVKGRGAVRVTVSFAPRAGAADTVRAAATIRDRASLTIARSKARLRRNQAVVLRGRLRGAGAAARGAVVELQAIVSGEWRTVGTVRADRRGRYAWRYRFVSVTRDTIFTFRSLVRNTPGWPWPELRSRRLHVRVDAID</sequence>
<organism evidence="2 3">
    <name type="scientific">Conexibacter arvalis</name>
    <dbReference type="NCBI Taxonomy" id="912552"/>
    <lineage>
        <taxon>Bacteria</taxon>
        <taxon>Bacillati</taxon>
        <taxon>Actinomycetota</taxon>
        <taxon>Thermoleophilia</taxon>
        <taxon>Solirubrobacterales</taxon>
        <taxon>Conexibacteraceae</taxon>
        <taxon>Conexibacter</taxon>
    </lineage>
</organism>
<gene>
    <name evidence="2" type="ORF">BDZ31_003362</name>
</gene>
<feature type="compositionally biased region" description="Pro residues" evidence="1">
    <location>
        <begin position="317"/>
        <end position="328"/>
    </location>
</feature>
<accession>A0A840IHR7</accession>
<dbReference type="EMBL" id="JACHNU010000005">
    <property type="protein sequence ID" value="MBB4663761.1"/>
    <property type="molecule type" value="Genomic_DNA"/>
</dbReference>
<dbReference type="InterPro" id="IPR013783">
    <property type="entry name" value="Ig-like_fold"/>
</dbReference>
<protein>
    <submittedName>
        <fullName evidence="2">Uncharacterized protein</fullName>
    </submittedName>
</protein>
<feature type="region of interest" description="Disordered" evidence="1">
    <location>
        <begin position="291"/>
        <end position="342"/>
    </location>
</feature>